<accession>A0A0C9VE44</accession>
<protein>
    <submittedName>
        <fullName evidence="1">Uncharacterized protein</fullName>
    </submittedName>
</protein>
<keyword evidence="2" id="KW-1185">Reference proteome</keyword>
<feature type="non-terminal residue" evidence="1">
    <location>
        <position position="1"/>
    </location>
</feature>
<proteinExistence type="predicted"/>
<sequence length="80" mass="9130">HEDDLLALLRHLSQDEIEDLERFYNHRAHSGQVLTDQEIAMNILLQGFRELNVFNEDRALAQRLAAEDGNLGAHQINVAP</sequence>
<dbReference type="Proteomes" id="UP000053820">
    <property type="component" value="Unassembled WGS sequence"/>
</dbReference>
<dbReference type="OrthoDB" id="2691456at2759"/>
<evidence type="ECO:0000313" key="2">
    <source>
        <dbReference type="Proteomes" id="UP000053820"/>
    </source>
</evidence>
<evidence type="ECO:0000313" key="1">
    <source>
        <dbReference type="EMBL" id="KIJ63804.1"/>
    </source>
</evidence>
<organism evidence="1 2">
    <name type="scientific">Hydnomerulius pinastri MD-312</name>
    <dbReference type="NCBI Taxonomy" id="994086"/>
    <lineage>
        <taxon>Eukaryota</taxon>
        <taxon>Fungi</taxon>
        <taxon>Dikarya</taxon>
        <taxon>Basidiomycota</taxon>
        <taxon>Agaricomycotina</taxon>
        <taxon>Agaricomycetes</taxon>
        <taxon>Agaricomycetidae</taxon>
        <taxon>Boletales</taxon>
        <taxon>Boletales incertae sedis</taxon>
        <taxon>Leucogyrophana</taxon>
    </lineage>
</organism>
<dbReference type="EMBL" id="KN839849">
    <property type="protein sequence ID" value="KIJ63804.1"/>
    <property type="molecule type" value="Genomic_DNA"/>
</dbReference>
<dbReference type="AlphaFoldDB" id="A0A0C9VE44"/>
<dbReference type="HOGENOM" id="CLU_2596542_0_0_1"/>
<reference evidence="1 2" key="1">
    <citation type="submission" date="2014-04" db="EMBL/GenBank/DDBJ databases">
        <title>Evolutionary Origins and Diversification of the Mycorrhizal Mutualists.</title>
        <authorList>
            <consortium name="DOE Joint Genome Institute"/>
            <consortium name="Mycorrhizal Genomics Consortium"/>
            <person name="Kohler A."/>
            <person name="Kuo A."/>
            <person name="Nagy L.G."/>
            <person name="Floudas D."/>
            <person name="Copeland A."/>
            <person name="Barry K.W."/>
            <person name="Cichocki N."/>
            <person name="Veneault-Fourrey C."/>
            <person name="LaButti K."/>
            <person name="Lindquist E.A."/>
            <person name="Lipzen A."/>
            <person name="Lundell T."/>
            <person name="Morin E."/>
            <person name="Murat C."/>
            <person name="Riley R."/>
            <person name="Ohm R."/>
            <person name="Sun H."/>
            <person name="Tunlid A."/>
            <person name="Henrissat B."/>
            <person name="Grigoriev I.V."/>
            <person name="Hibbett D.S."/>
            <person name="Martin F."/>
        </authorList>
    </citation>
    <scope>NUCLEOTIDE SEQUENCE [LARGE SCALE GENOMIC DNA]</scope>
    <source>
        <strain evidence="1 2">MD-312</strain>
    </source>
</reference>
<feature type="non-terminal residue" evidence="1">
    <location>
        <position position="80"/>
    </location>
</feature>
<gene>
    <name evidence="1" type="ORF">HYDPIDRAFT_70186</name>
</gene>
<name>A0A0C9VE44_9AGAM</name>